<evidence type="ECO:0000313" key="14">
    <source>
        <dbReference type="Proteomes" id="UP000249522"/>
    </source>
</evidence>
<keyword evidence="14" id="KW-1185">Reference proteome</keyword>
<dbReference type="Gene3D" id="3.40.190.10">
    <property type="entry name" value="Periplasmic binding protein-like II"/>
    <property type="match status" value="2"/>
</dbReference>
<dbReference type="InterPro" id="IPR018528">
    <property type="entry name" value="Preph_deHydtase_CS"/>
</dbReference>
<sequence length="300" mass="33257">MIKVALLPEGSTSDDAARYLFQGAEASFAYHKLIADVFLSTDGGSTDYSVIPIENTIEGSVSLHSDWMVHEVDLPIQAEWVYPSVQNLIGRSSECCSGDGKTDYSRIVKVMSHPVAMAQCTGFLRRHLPHAEWENVSSTTEAVRLVKENPGAGWAAIGTKSGAELHGLDVLEERVTDHNNNFTRFWLIGRRPFEARSSEHYKTSILVTLPEDFPGALHQVLSAFSWRKINLSRIESRPTKKKLGNYYFFIDIAMSLDTVLLAAAIEEIEALGCQVRVLGSYPTFAYEPSGREALNAGQRC</sequence>
<dbReference type="NCBIfam" id="NF008865">
    <property type="entry name" value="PRK11898.1"/>
    <property type="match status" value="1"/>
</dbReference>
<evidence type="ECO:0000256" key="3">
    <source>
        <dbReference type="ARBA" id="ARBA00021872"/>
    </source>
</evidence>
<comment type="caution">
    <text evidence="13">The sequence shown here is derived from an EMBL/GenBank/DDBJ whole genome shotgun (WGS) entry which is preliminary data.</text>
</comment>
<dbReference type="UniPathway" id="UPA00121">
    <property type="reaction ID" value="UER00345"/>
</dbReference>
<dbReference type="Pfam" id="PF01842">
    <property type="entry name" value="ACT"/>
    <property type="match status" value="1"/>
</dbReference>
<dbReference type="CDD" id="cd04905">
    <property type="entry name" value="ACT_CM-PDT"/>
    <property type="match status" value="1"/>
</dbReference>
<dbReference type="GO" id="GO:0009094">
    <property type="term" value="P:L-phenylalanine biosynthetic process"/>
    <property type="evidence" value="ECO:0007669"/>
    <property type="project" value="UniProtKB-UniPathway"/>
</dbReference>
<dbReference type="OrthoDB" id="9802281at2"/>
<evidence type="ECO:0000313" key="13">
    <source>
        <dbReference type="EMBL" id="PZD94139.1"/>
    </source>
</evidence>
<feature type="domain" description="Prephenate dehydratase" evidence="11">
    <location>
        <begin position="2"/>
        <end position="190"/>
    </location>
</feature>
<dbReference type="InterPro" id="IPR008242">
    <property type="entry name" value="Chor_mutase/pphenate_deHydtase"/>
</dbReference>
<dbReference type="InterPro" id="IPR001086">
    <property type="entry name" value="Preph_deHydtase"/>
</dbReference>
<evidence type="ECO:0000256" key="5">
    <source>
        <dbReference type="ARBA" id="ARBA00023141"/>
    </source>
</evidence>
<evidence type="ECO:0000259" key="12">
    <source>
        <dbReference type="PROSITE" id="PS51671"/>
    </source>
</evidence>
<feature type="site" description="Essential for prephenate dehydratase activity" evidence="9">
    <location>
        <position position="183"/>
    </location>
</feature>
<keyword evidence="5 10" id="KW-0057">Aromatic amino acid biosynthesis</keyword>
<dbReference type="RefSeq" id="WP_111148501.1">
    <property type="nucleotide sequence ID" value="NZ_QKRB01000054.1"/>
</dbReference>
<evidence type="ECO:0000256" key="10">
    <source>
        <dbReference type="RuleBase" id="RU361254"/>
    </source>
</evidence>
<dbReference type="GO" id="GO:0004664">
    <property type="term" value="F:prephenate dehydratase activity"/>
    <property type="evidence" value="ECO:0007669"/>
    <property type="project" value="UniProtKB-UniRule"/>
</dbReference>
<dbReference type="Gene3D" id="3.30.70.260">
    <property type="match status" value="1"/>
</dbReference>
<evidence type="ECO:0000256" key="2">
    <source>
        <dbReference type="ARBA" id="ARBA00013147"/>
    </source>
</evidence>
<keyword evidence="4 10" id="KW-0028">Amino-acid biosynthesis</keyword>
<dbReference type="Proteomes" id="UP000249522">
    <property type="component" value="Unassembled WGS sequence"/>
</dbReference>
<evidence type="ECO:0000256" key="8">
    <source>
        <dbReference type="ARBA" id="ARBA00047848"/>
    </source>
</evidence>
<dbReference type="PANTHER" id="PTHR21022:SF19">
    <property type="entry name" value="PREPHENATE DEHYDRATASE-RELATED"/>
    <property type="match status" value="1"/>
</dbReference>
<gene>
    <name evidence="10" type="primary">pheA</name>
    <name evidence="13" type="ORF">DNH61_19490</name>
</gene>
<keyword evidence="6 10" id="KW-0584">Phenylalanine biosynthesis</keyword>
<feature type="domain" description="ACT" evidence="12">
    <location>
        <begin position="205"/>
        <end position="282"/>
    </location>
</feature>
<dbReference type="PROSITE" id="PS51671">
    <property type="entry name" value="ACT"/>
    <property type="match status" value="1"/>
</dbReference>
<accession>A0A2W1L5F3</accession>
<dbReference type="PROSITE" id="PS51171">
    <property type="entry name" value="PREPHENATE_DEHYDR_3"/>
    <property type="match status" value="1"/>
</dbReference>
<evidence type="ECO:0000256" key="9">
    <source>
        <dbReference type="PIRSR" id="PIRSR001500-2"/>
    </source>
</evidence>
<reference evidence="13 14" key="1">
    <citation type="submission" date="2018-06" db="EMBL/GenBank/DDBJ databases">
        <title>Paenibacillus imtechensis sp. nov.</title>
        <authorList>
            <person name="Pinnaka A.K."/>
            <person name="Singh H."/>
            <person name="Kaur M."/>
        </authorList>
    </citation>
    <scope>NUCLEOTIDE SEQUENCE [LARGE SCALE GENOMIC DNA]</scope>
    <source>
        <strain evidence="13 14">SMB1</strain>
    </source>
</reference>
<dbReference type="SUPFAM" id="SSF53850">
    <property type="entry name" value="Periplasmic binding protein-like II"/>
    <property type="match status" value="1"/>
</dbReference>
<dbReference type="PANTHER" id="PTHR21022">
    <property type="entry name" value="PREPHENATE DEHYDRATASE P PROTEIN"/>
    <property type="match status" value="1"/>
</dbReference>
<comment type="catalytic activity">
    <reaction evidence="8 10">
        <text>prephenate + H(+) = 3-phenylpyruvate + CO2 + H2O</text>
        <dbReference type="Rhea" id="RHEA:21648"/>
        <dbReference type="ChEBI" id="CHEBI:15377"/>
        <dbReference type="ChEBI" id="CHEBI:15378"/>
        <dbReference type="ChEBI" id="CHEBI:16526"/>
        <dbReference type="ChEBI" id="CHEBI:18005"/>
        <dbReference type="ChEBI" id="CHEBI:29934"/>
        <dbReference type="EC" id="4.2.1.51"/>
    </reaction>
</comment>
<dbReference type="PIRSF" id="PIRSF001500">
    <property type="entry name" value="Chor_mut_pdt_Ppr"/>
    <property type="match status" value="1"/>
</dbReference>
<dbReference type="AlphaFoldDB" id="A0A2W1L5F3"/>
<dbReference type="PROSITE" id="PS00858">
    <property type="entry name" value="PREPHENATE_DEHYDR_2"/>
    <property type="match status" value="1"/>
</dbReference>
<evidence type="ECO:0000256" key="4">
    <source>
        <dbReference type="ARBA" id="ARBA00022605"/>
    </source>
</evidence>
<dbReference type="Pfam" id="PF00800">
    <property type="entry name" value="PDT"/>
    <property type="match status" value="1"/>
</dbReference>
<dbReference type="EC" id="4.2.1.51" evidence="2 10"/>
<evidence type="ECO:0000256" key="7">
    <source>
        <dbReference type="ARBA" id="ARBA00023239"/>
    </source>
</evidence>
<keyword evidence="7 10" id="KW-0456">Lyase</keyword>
<organism evidence="13 14">
    <name type="scientific">Paenibacillus sambharensis</name>
    <dbReference type="NCBI Taxonomy" id="1803190"/>
    <lineage>
        <taxon>Bacteria</taxon>
        <taxon>Bacillati</taxon>
        <taxon>Bacillota</taxon>
        <taxon>Bacilli</taxon>
        <taxon>Bacillales</taxon>
        <taxon>Paenibacillaceae</taxon>
        <taxon>Paenibacillus</taxon>
    </lineage>
</organism>
<evidence type="ECO:0000256" key="6">
    <source>
        <dbReference type="ARBA" id="ARBA00023222"/>
    </source>
</evidence>
<dbReference type="FunFam" id="3.30.70.260:FF:000012">
    <property type="entry name" value="Prephenate dehydratase"/>
    <property type="match status" value="1"/>
</dbReference>
<evidence type="ECO:0000259" key="11">
    <source>
        <dbReference type="PROSITE" id="PS51171"/>
    </source>
</evidence>
<name>A0A2W1L5F3_9BACL</name>
<protein>
    <recommendedName>
        <fullName evidence="3 10">Prephenate dehydratase</fullName>
        <shortName evidence="10">PDT</shortName>
        <ecNumber evidence="2 10">4.2.1.51</ecNumber>
    </recommendedName>
</protein>
<comment type="pathway">
    <text evidence="1 10">Amino-acid biosynthesis; L-phenylalanine biosynthesis; phenylpyruvate from prephenate: step 1/1.</text>
</comment>
<dbReference type="InterPro" id="IPR002912">
    <property type="entry name" value="ACT_dom"/>
</dbReference>
<dbReference type="InterPro" id="IPR045865">
    <property type="entry name" value="ACT-like_dom_sf"/>
</dbReference>
<dbReference type="SUPFAM" id="SSF55021">
    <property type="entry name" value="ACT-like"/>
    <property type="match status" value="1"/>
</dbReference>
<dbReference type="EMBL" id="QKRB01000054">
    <property type="protein sequence ID" value="PZD94139.1"/>
    <property type="molecule type" value="Genomic_DNA"/>
</dbReference>
<evidence type="ECO:0000256" key="1">
    <source>
        <dbReference type="ARBA" id="ARBA00004741"/>
    </source>
</evidence>
<dbReference type="GO" id="GO:0005737">
    <property type="term" value="C:cytoplasm"/>
    <property type="evidence" value="ECO:0007669"/>
    <property type="project" value="TreeGrafter"/>
</dbReference>
<proteinExistence type="predicted"/>
<dbReference type="CDD" id="cd13633">
    <property type="entry name" value="PBP2_Sa-PDT_like"/>
    <property type="match status" value="1"/>
</dbReference>